<feature type="region of interest" description="Disordered" evidence="1">
    <location>
        <begin position="332"/>
        <end position="408"/>
    </location>
</feature>
<evidence type="ECO:0000313" key="2">
    <source>
        <dbReference type="Proteomes" id="UP000515152"/>
    </source>
</evidence>
<dbReference type="GO" id="GO:0005634">
    <property type="term" value="C:nucleus"/>
    <property type="evidence" value="ECO:0007669"/>
    <property type="project" value="TreeGrafter"/>
</dbReference>
<feature type="compositionally biased region" description="Pro residues" evidence="1">
    <location>
        <begin position="394"/>
        <end position="403"/>
    </location>
</feature>
<dbReference type="RefSeq" id="XP_012674291.1">
    <property type="nucleotide sequence ID" value="XM_012818837.3"/>
</dbReference>
<dbReference type="PANTHER" id="PTHR35441:SF2">
    <property type="entry name" value="CIRCADIAN-ASSOCIATED TRANSCRIPTIONAL REPRESSOR"/>
    <property type="match status" value="1"/>
</dbReference>
<feature type="region of interest" description="Disordered" evidence="1">
    <location>
        <begin position="1"/>
        <end position="160"/>
    </location>
</feature>
<protein>
    <submittedName>
        <fullName evidence="3">Uncharacterized protein LOC105892552</fullName>
    </submittedName>
</protein>
<feature type="region of interest" description="Disordered" evidence="1">
    <location>
        <begin position="250"/>
        <end position="272"/>
    </location>
</feature>
<dbReference type="OrthoDB" id="9949430at2759"/>
<sequence length="440" mass="46624">MSSSDSDYSIDWLASDEEDTESERGGLGADCMRWASASSTGCGGKSCPSPPTSGESQASSCSHQHLCDGGSEDGSTLREEEKQQQEEEDQRSLLGMSDGSTCSSPSSCTGSCDRAEARRERLGTGTDKPWHPWSAEAPKKRLAHKRPRSSGGPEQREEWPLAPLQTDKDRLFASKCTELQSYILPLSAILNGLRSGRYRERLSSFQESVAMDRIQRIMGVLQNPHMGERYINIILKVEEMLKSWFPHVKPAAPHSDKPPGGDTQFPSKKQKLSPAALARPVVMATPASACVHASAAAGAKGVLRARDLTPPGPYSATTLKWLHTSPICSPAADPAQGASSLRTAPPAPLGQDLTQDNAVSSSTDAATPIAGNNTKAGGARGGKTDSGPTLTLWQPPPPPPSLGRPPLAKINAPCLERLLKSTESIITQRGAGAVAGSGWS</sequence>
<feature type="compositionally biased region" description="Basic and acidic residues" evidence="1">
    <location>
        <begin position="75"/>
        <end position="85"/>
    </location>
</feature>
<gene>
    <name evidence="3" type="primary">LOC105892552</name>
</gene>
<feature type="compositionally biased region" description="Low complexity" evidence="1">
    <location>
        <begin position="97"/>
        <end position="112"/>
    </location>
</feature>
<evidence type="ECO:0000313" key="3">
    <source>
        <dbReference type="RefSeq" id="XP_012674291.1"/>
    </source>
</evidence>
<keyword evidence="2" id="KW-1185">Reference proteome</keyword>
<evidence type="ECO:0000256" key="1">
    <source>
        <dbReference type="SAM" id="MobiDB-lite"/>
    </source>
</evidence>
<dbReference type="Proteomes" id="UP000515152">
    <property type="component" value="Chromosome 3"/>
</dbReference>
<dbReference type="InterPro" id="IPR031373">
    <property type="entry name" value="Ciart"/>
</dbReference>
<dbReference type="GO" id="GO:0032922">
    <property type="term" value="P:circadian regulation of gene expression"/>
    <property type="evidence" value="ECO:0007669"/>
    <property type="project" value="InterPro"/>
</dbReference>
<dbReference type="GO" id="GO:0000978">
    <property type="term" value="F:RNA polymerase II cis-regulatory region sequence-specific DNA binding"/>
    <property type="evidence" value="ECO:0007669"/>
    <property type="project" value="TreeGrafter"/>
</dbReference>
<dbReference type="GO" id="GO:0045892">
    <property type="term" value="P:negative regulation of DNA-templated transcription"/>
    <property type="evidence" value="ECO:0007669"/>
    <property type="project" value="TreeGrafter"/>
</dbReference>
<feature type="compositionally biased region" description="Polar residues" evidence="1">
    <location>
        <begin position="352"/>
        <end position="375"/>
    </location>
</feature>
<organism evidence="2 3">
    <name type="scientific">Clupea harengus</name>
    <name type="common">Atlantic herring</name>
    <dbReference type="NCBI Taxonomy" id="7950"/>
    <lineage>
        <taxon>Eukaryota</taxon>
        <taxon>Metazoa</taxon>
        <taxon>Chordata</taxon>
        <taxon>Craniata</taxon>
        <taxon>Vertebrata</taxon>
        <taxon>Euteleostomi</taxon>
        <taxon>Actinopterygii</taxon>
        <taxon>Neopterygii</taxon>
        <taxon>Teleostei</taxon>
        <taxon>Clupei</taxon>
        <taxon>Clupeiformes</taxon>
        <taxon>Clupeoidei</taxon>
        <taxon>Clupeidae</taxon>
        <taxon>Clupea</taxon>
    </lineage>
</organism>
<feature type="compositionally biased region" description="Polar residues" evidence="1">
    <location>
        <begin position="52"/>
        <end position="63"/>
    </location>
</feature>
<dbReference type="Pfam" id="PF15673">
    <property type="entry name" value="Ciart"/>
    <property type="match status" value="1"/>
</dbReference>
<dbReference type="KEGG" id="char:105892552"/>
<dbReference type="AlphaFoldDB" id="A0A6P3VLI8"/>
<accession>A0A6P3VLI8</accession>
<dbReference type="GeneID" id="105892552"/>
<name>A0A6P3VLI8_CLUHA</name>
<dbReference type="PANTHER" id="PTHR35441">
    <property type="entry name" value="CIRCADIAN-ASSOCIATED TRANSCRIPTIONAL REPRESSOR"/>
    <property type="match status" value="1"/>
</dbReference>
<proteinExistence type="predicted"/>
<feature type="compositionally biased region" description="Basic and acidic residues" evidence="1">
    <location>
        <begin position="113"/>
        <end position="122"/>
    </location>
</feature>
<reference evidence="3" key="1">
    <citation type="submission" date="2025-08" db="UniProtKB">
        <authorList>
            <consortium name="RefSeq"/>
        </authorList>
    </citation>
    <scope>IDENTIFICATION</scope>
</reference>